<feature type="transmembrane region" description="Helical" evidence="1">
    <location>
        <begin position="7"/>
        <end position="25"/>
    </location>
</feature>
<keyword evidence="1" id="KW-0812">Transmembrane</keyword>
<protein>
    <submittedName>
        <fullName evidence="2">Uncharacterized protein</fullName>
    </submittedName>
</protein>
<keyword evidence="1" id="KW-0472">Membrane</keyword>
<keyword evidence="1" id="KW-1133">Transmembrane helix</keyword>
<evidence type="ECO:0000256" key="1">
    <source>
        <dbReference type="SAM" id="Phobius"/>
    </source>
</evidence>
<sequence>MYREARGLKALLVVPMLISMTFAMIR</sequence>
<reference evidence="2" key="1">
    <citation type="submission" date="2018-05" db="EMBL/GenBank/DDBJ databases">
        <authorList>
            <person name="Lanie J.A."/>
            <person name="Ng W.-L."/>
            <person name="Kazmierczak K.M."/>
            <person name="Andrzejewski T.M."/>
            <person name="Davidsen T.M."/>
            <person name="Wayne K.J."/>
            <person name="Tettelin H."/>
            <person name="Glass J.I."/>
            <person name="Rusch D."/>
            <person name="Podicherti R."/>
            <person name="Tsui H.-C.T."/>
            <person name="Winkler M.E."/>
        </authorList>
    </citation>
    <scope>NUCLEOTIDE SEQUENCE</scope>
</reference>
<evidence type="ECO:0000313" key="2">
    <source>
        <dbReference type="EMBL" id="SVC39073.1"/>
    </source>
</evidence>
<accession>A0A382LRN1</accession>
<proteinExistence type="predicted"/>
<organism evidence="2">
    <name type="scientific">marine metagenome</name>
    <dbReference type="NCBI Taxonomy" id="408172"/>
    <lineage>
        <taxon>unclassified sequences</taxon>
        <taxon>metagenomes</taxon>
        <taxon>ecological metagenomes</taxon>
    </lineage>
</organism>
<name>A0A382LRN1_9ZZZZ</name>
<dbReference type="EMBL" id="UINC01088651">
    <property type="protein sequence ID" value="SVC39073.1"/>
    <property type="molecule type" value="Genomic_DNA"/>
</dbReference>
<feature type="non-terminal residue" evidence="2">
    <location>
        <position position="26"/>
    </location>
</feature>
<dbReference type="AlphaFoldDB" id="A0A382LRN1"/>
<gene>
    <name evidence="2" type="ORF">METZ01_LOCUS291927</name>
</gene>